<feature type="transmembrane region" description="Helical" evidence="1">
    <location>
        <begin position="88"/>
        <end position="107"/>
    </location>
</feature>
<accession>A0ABW4F6T9</accession>
<evidence type="ECO:0008006" key="4">
    <source>
        <dbReference type="Google" id="ProtNLM"/>
    </source>
</evidence>
<evidence type="ECO:0000313" key="2">
    <source>
        <dbReference type="EMBL" id="MFD1523273.1"/>
    </source>
</evidence>
<feature type="transmembrane region" description="Helical" evidence="1">
    <location>
        <begin position="134"/>
        <end position="157"/>
    </location>
</feature>
<sequence length="213" mass="23483">MSKLKVFAGFIPWIVFSLFATRTGTGTVATAGFLAFVIAVLFIIRDVRRGESPKVLEVTGAIAFAVIAIAALVDPRADAFLATYGRSLATWTLAIVIFAMLPFMPFTEQYARESVPREYWHTARFRSINRRISAAWGVAIAVMAASHLLAALFISVGTDVGVPSRPIDLFFNWILPIVAIWWAVSFTIRHSKGPEEAAQTHAARRSEGRRRTA</sequence>
<proteinExistence type="predicted"/>
<dbReference type="RefSeq" id="WP_344719210.1">
    <property type="nucleotide sequence ID" value="NZ_BAAAUS010000002.1"/>
</dbReference>
<name>A0ABW4F6T9_9PSEU</name>
<comment type="caution">
    <text evidence="2">The sequence shown here is derived from an EMBL/GenBank/DDBJ whole genome shotgun (WGS) entry which is preliminary data.</text>
</comment>
<evidence type="ECO:0000313" key="3">
    <source>
        <dbReference type="Proteomes" id="UP001597114"/>
    </source>
</evidence>
<keyword evidence="1" id="KW-0812">Transmembrane</keyword>
<feature type="transmembrane region" description="Helical" evidence="1">
    <location>
        <begin position="169"/>
        <end position="188"/>
    </location>
</feature>
<dbReference type="Proteomes" id="UP001597114">
    <property type="component" value="Unassembled WGS sequence"/>
</dbReference>
<keyword evidence="1" id="KW-0472">Membrane</keyword>
<organism evidence="2 3">
    <name type="scientific">Pseudonocardia yunnanensis</name>
    <dbReference type="NCBI Taxonomy" id="58107"/>
    <lineage>
        <taxon>Bacteria</taxon>
        <taxon>Bacillati</taxon>
        <taxon>Actinomycetota</taxon>
        <taxon>Actinomycetes</taxon>
        <taxon>Pseudonocardiales</taxon>
        <taxon>Pseudonocardiaceae</taxon>
        <taxon>Pseudonocardia</taxon>
    </lineage>
</organism>
<keyword evidence="1" id="KW-1133">Transmembrane helix</keyword>
<protein>
    <recommendedName>
        <fullName evidence="4">DUF3159 domain-containing protein</fullName>
    </recommendedName>
</protein>
<feature type="transmembrane region" description="Helical" evidence="1">
    <location>
        <begin position="55"/>
        <end position="73"/>
    </location>
</feature>
<dbReference type="EMBL" id="JBHUCO010000059">
    <property type="protein sequence ID" value="MFD1523273.1"/>
    <property type="molecule type" value="Genomic_DNA"/>
</dbReference>
<keyword evidence="3" id="KW-1185">Reference proteome</keyword>
<reference evidence="3" key="1">
    <citation type="journal article" date="2019" name="Int. J. Syst. Evol. Microbiol.">
        <title>The Global Catalogue of Microorganisms (GCM) 10K type strain sequencing project: providing services to taxonomists for standard genome sequencing and annotation.</title>
        <authorList>
            <consortium name="The Broad Institute Genomics Platform"/>
            <consortium name="The Broad Institute Genome Sequencing Center for Infectious Disease"/>
            <person name="Wu L."/>
            <person name="Ma J."/>
        </authorList>
    </citation>
    <scope>NUCLEOTIDE SEQUENCE [LARGE SCALE GENOMIC DNA]</scope>
    <source>
        <strain evidence="3">CCM 7043</strain>
    </source>
</reference>
<evidence type="ECO:0000256" key="1">
    <source>
        <dbReference type="SAM" id="Phobius"/>
    </source>
</evidence>
<feature type="transmembrane region" description="Helical" evidence="1">
    <location>
        <begin position="30"/>
        <end position="48"/>
    </location>
</feature>
<gene>
    <name evidence="2" type="ORF">ACFSJD_37710</name>
</gene>